<accession>A0A221MDC1</accession>
<dbReference type="Gene3D" id="3.20.20.370">
    <property type="entry name" value="Glycoside hydrolase/deacetylase"/>
    <property type="match status" value="1"/>
</dbReference>
<dbReference type="EMBL" id="CP022437">
    <property type="protein sequence ID" value="ASN05688.1"/>
    <property type="molecule type" value="Genomic_DNA"/>
</dbReference>
<keyword evidence="3" id="KW-1185">Reference proteome</keyword>
<dbReference type="KEGG" id="vne:CFK40_12040"/>
<gene>
    <name evidence="2" type="ORF">CFK40_12040</name>
</gene>
<dbReference type="PROSITE" id="PS51677">
    <property type="entry name" value="NODB"/>
    <property type="match status" value="1"/>
</dbReference>
<dbReference type="SUPFAM" id="SSF88713">
    <property type="entry name" value="Glycoside hydrolase/deacetylase"/>
    <property type="match status" value="1"/>
</dbReference>
<dbReference type="InterPro" id="IPR011330">
    <property type="entry name" value="Glyco_hydro/deAcase_b/a-brl"/>
</dbReference>
<dbReference type="GO" id="GO:0005975">
    <property type="term" value="P:carbohydrate metabolic process"/>
    <property type="evidence" value="ECO:0007669"/>
    <property type="project" value="InterPro"/>
</dbReference>
<dbReference type="RefSeq" id="WP_089532537.1">
    <property type="nucleotide sequence ID" value="NZ_CP022437.1"/>
</dbReference>
<dbReference type="PANTHER" id="PTHR10587">
    <property type="entry name" value="GLYCOSYL TRANSFERASE-RELATED"/>
    <property type="match status" value="1"/>
</dbReference>
<dbReference type="PANTHER" id="PTHR10587:SF80">
    <property type="entry name" value="CHITOOLIGOSACCHARIDE DEACETYLASE"/>
    <property type="match status" value="1"/>
</dbReference>
<dbReference type="InterPro" id="IPR002509">
    <property type="entry name" value="NODB_dom"/>
</dbReference>
<protein>
    <recommendedName>
        <fullName evidence="1">NodB homology domain-containing protein</fullName>
    </recommendedName>
</protein>
<dbReference type="OrthoDB" id="9812065at2"/>
<dbReference type="GO" id="GO:0016810">
    <property type="term" value="F:hydrolase activity, acting on carbon-nitrogen (but not peptide) bonds"/>
    <property type="evidence" value="ECO:0007669"/>
    <property type="project" value="InterPro"/>
</dbReference>
<reference evidence="2 3" key="1">
    <citation type="journal article" date="2003" name="Int. J. Syst. Evol. Microbiol.">
        <title>Virgibacillus carmonensis sp. nov., Virgibacillus necropolis sp. nov. and Virgibacillus picturae sp. nov., three novel species isolated from deteriorated mural paintings, transfer of the species of the genus salibacillus to Virgibacillus, as Virgibacillus marismortui comb. nov. and Virgibacillus salexigens comb. nov., and emended description of the genus Virgibacillus.</title>
        <authorList>
            <person name="Heyrman J."/>
            <person name="Logan N.A."/>
            <person name="Busse H.J."/>
            <person name="Balcaen A."/>
            <person name="Lebbe L."/>
            <person name="Rodriguez-Diaz M."/>
            <person name="Swings J."/>
            <person name="De Vos P."/>
        </authorList>
    </citation>
    <scope>NUCLEOTIDE SEQUENCE [LARGE SCALE GENOMIC DNA]</scope>
    <source>
        <strain evidence="2 3">LMG 19488</strain>
    </source>
</reference>
<name>A0A221MDC1_9BACI</name>
<evidence type="ECO:0000313" key="2">
    <source>
        <dbReference type="EMBL" id="ASN05688.1"/>
    </source>
</evidence>
<organism evidence="2 3">
    <name type="scientific">Virgibacillus necropolis</name>
    <dbReference type="NCBI Taxonomy" id="163877"/>
    <lineage>
        <taxon>Bacteria</taxon>
        <taxon>Bacillati</taxon>
        <taxon>Bacillota</taxon>
        <taxon>Bacilli</taxon>
        <taxon>Bacillales</taxon>
        <taxon>Bacillaceae</taxon>
        <taxon>Virgibacillus</taxon>
    </lineage>
</organism>
<dbReference type="InterPro" id="IPR050248">
    <property type="entry name" value="Polysacc_deacetylase_ArnD"/>
</dbReference>
<sequence length="317" mass="36154">MYRWIIQAFVFFFLVVISFNPLTNPFESKKITTFSDVQYSVKNKDPLYEEITAKNSAYKIPPQNAVIDKVWKKIPGLNGREVNIDKSYKKMKKDGVFNKKLLVFDEIKPSISLNDLKPAPIYRGNPSKEMVSLMINVSWGTEYIPPILNILKEQHVKATFFIEGKWAKNNAEYVQMIAEQGHVIGNHAYNHPDMARLSEQEIMEQIKNTNDTLQAITGEKPTLLAPPSGSYTDQVVKVAASYNMETILWSVDTIDWKNPSVSVMMNRVTPKLHPGATILMHPTEAIVRGLKDLITVIQEKDYHLGTVEKLLSEERLN</sequence>
<evidence type="ECO:0000259" key="1">
    <source>
        <dbReference type="PROSITE" id="PS51677"/>
    </source>
</evidence>
<dbReference type="AlphaFoldDB" id="A0A221MDC1"/>
<evidence type="ECO:0000313" key="3">
    <source>
        <dbReference type="Proteomes" id="UP000204391"/>
    </source>
</evidence>
<feature type="domain" description="NodB homology" evidence="1">
    <location>
        <begin position="129"/>
        <end position="305"/>
    </location>
</feature>
<dbReference type="GO" id="GO:0016020">
    <property type="term" value="C:membrane"/>
    <property type="evidence" value="ECO:0007669"/>
    <property type="project" value="TreeGrafter"/>
</dbReference>
<dbReference type="CDD" id="cd10950">
    <property type="entry name" value="CE4_BsYlxY_like"/>
    <property type="match status" value="1"/>
</dbReference>
<dbReference type="NCBIfam" id="TIGR02873">
    <property type="entry name" value="spore_ylxY"/>
    <property type="match status" value="1"/>
</dbReference>
<dbReference type="Proteomes" id="UP000204391">
    <property type="component" value="Chromosome"/>
</dbReference>
<proteinExistence type="predicted"/>
<dbReference type="InterPro" id="IPR014228">
    <property type="entry name" value="Spore_polysacc_deacetyl_YlxY"/>
</dbReference>
<dbReference type="Pfam" id="PF01522">
    <property type="entry name" value="Polysacc_deac_1"/>
    <property type="match status" value="1"/>
</dbReference>